<dbReference type="InterPro" id="IPR000541">
    <property type="entry name" value="Ncs6/Tuc1/Ctu1"/>
</dbReference>
<feature type="domain" description="Cytoplasmic tRNA 2-thiolation protein 1 C-terminal" evidence="9">
    <location>
        <begin position="211"/>
        <end position="241"/>
    </location>
</feature>
<keyword evidence="1" id="KW-0963">Cytoplasm</keyword>
<dbReference type="Pfam" id="PF16503">
    <property type="entry name" value="zn-ribbon_14"/>
    <property type="match status" value="1"/>
</dbReference>
<dbReference type="GO" id="GO:0000049">
    <property type="term" value="F:tRNA binding"/>
    <property type="evidence" value="ECO:0007669"/>
    <property type="project" value="UniProtKB-KW"/>
</dbReference>
<keyword evidence="3" id="KW-0808">Transferase</keyword>
<dbReference type="EMBL" id="CASHTH010000740">
    <property type="protein sequence ID" value="CAI8007005.1"/>
    <property type="molecule type" value="Genomic_DNA"/>
</dbReference>
<comment type="caution">
    <text evidence="10">The sequence shown here is derived from an EMBL/GenBank/DDBJ whole genome shotgun (WGS) entry which is preliminary data.</text>
</comment>
<feature type="region of interest" description="Disordered" evidence="7">
    <location>
        <begin position="260"/>
        <end position="323"/>
    </location>
</feature>
<dbReference type="CDD" id="cd01713">
    <property type="entry name" value="CTU1-like"/>
    <property type="match status" value="1"/>
</dbReference>
<dbReference type="InterPro" id="IPR032442">
    <property type="entry name" value="CTU1_C"/>
</dbReference>
<evidence type="ECO:0000256" key="7">
    <source>
        <dbReference type="SAM" id="MobiDB-lite"/>
    </source>
</evidence>
<protein>
    <submittedName>
        <fullName evidence="10">Cytoplasmic tRNA 2-thiolation protein 1</fullName>
    </submittedName>
</protein>
<dbReference type="InterPro" id="IPR014729">
    <property type="entry name" value="Rossmann-like_a/b/a_fold"/>
</dbReference>
<dbReference type="GO" id="GO:0002144">
    <property type="term" value="C:cytosolic tRNA wobble base thiouridylase complex"/>
    <property type="evidence" value="ECO:0007669"/>
    <property type="project" value="TreeGrafter"/>
</dbReference>
<evidence type="ECO:0000259" key="8">
    <source>
        <dbReference type="Pfam" id="PF01171"/>
    </source>
</evidence>
<dbReference type="PANTHER" id="PTHR11807:SF12">
    <property type="entry name" value="CYTOPLASMIC TRNA 2-THIOLATION PROTEIN 1"/>
    <property type="match status" value="1"/>
</dbReference>
<evidence type="ECO:0000256" key="4">
    <source>
        <dbReference type="ARBA" id="ARBA00022694"/>
    </source>
</evidence>
<evidence type="ECO:0000256" key="1">
    <source>
        <dbReference type="ARBA" id="ARBA00022490"/>
    </source>
</evidence>
<evidence type="ECO:0000313" key="10">
    <source>
        <dbReference type="EMBL" id="CAI8007005.1"/>
    </source>
</evidence>
<name>A0AA35R8W8_GEOBA</name>
<dbReference type="Gene3D" id="3.40.50.620">
    <property type="entry name" value="HUPs"/>
    <property type="match status" value="1"/>
</dbReference>
<dbReference type="Pfam" id="PF01171">
    <property type="entry name" value="ATP_bind_3"/>
    <property type="match status" value="1"/>
</dbReference>
<evidence type="ECO:0000313" key="11">
    <source>
        <dbReference type="Proteomes" id="UP001174909"/>
    </source>
</evidence>
<gene>
    <name evidence="10" type="ORF">GBAR_LOCUS5006</name>
</gene>
<accession>A0AA35R8W8</accession>
<keyword evidence="4" id="KW-0819">tRNA processing</keyword>
<evidence type="ECO:0000256" key="6">
    <source>
        <dbReference type="ARBA" id="ARBA00060195"/>
    </source>
</evidence>
<dbReference type="InterPro" id="IPR056369">
    <property type="entry name" value="CTU1-like_ATP-bd"/>
</dbReference>
<evidence type="ECO:0000256" key="2">
    <source>
        <dbReference type="ARBA" id="ARBA00022555"/>
    </source>
</evidence>
<dbReference type="InterPro" id="IPR011063">
    <property type="entry name" value="TilS/TtcA_N"/>
</dbReference>
<sequence>MKTLNERHDYGLDLFLLSIDEGITGYRDDSLETVRRNERQYGIPLKILSYQDLYGWTMDRIVATIGRRNNCTFCGVFRRQALDRGAAMLGVDKIVTGHNADDIAETVLMNILRGDVARLRRCTAITTSSEGAIPRSKPFKYTYEKEIVMYAYFKKLDYFSTECVYSPNAYRGHARTYLKDLERIRPSTIIDIIHSGDSLAVKGDVKMPVQGTCSRCGYISSQILCKACVLLEGLNRGLPRVGIGKATGGNMSAIVKKYGLREEEEEEKGEDGRRHHGGGEGEGMERRKGEMGGCGSCTCDSKKRTCRDPSTLLDVTRPDRPEF</sequence>
<reference evidence="10" key="1">
    <citation type="submission" date="2023-03" db="EMBL/GenBank/DDBJ databases">
        <authorList>
            <person name="Steffen K."/>
            <person name="Cardenas P."/>
        </authorList>
    </citation>
    <scope>NUCLEOTIDE SEQUENCE</scope>
</reference>
<dbReference type="AlphaFoldDB" id="A0AA35R8W8"/>
<keyword evidence="11" id="KW-1185">Reference proteome</keyword>
<keyword evidence="2" id="KW-0820">tRNA-binding</keyword>
<dbReference type="NCBIfam" id="TIGR00269">
    <property type="entry name" value="TIGR00269 family protein"/>
    <property type="match status" value="1"/>
</dbReference>
<feature type="domain" description="tRNA(Ile)-lysidine/2-thiocytidine synthase N-terminal" evidence="8">
    <location>
        <begin position="6"/>
        <end position="163"/>
    </location>
</feature>
<dbReference type="GO" id="GO:0002143">
    <property type="term" value="P:tRNA wobble position uridine thiolation"/>
    <property type="evidence" value="ECO:0007669"/>
    <property type="project" value="TreeGrafter"/>
</dbReference>
<dbReference type="GO" id="GO:0016740">
    <property type="term" value="F:transferase activity"/>
    <property type="evidence" value="ECO:0007669"/>
    <property type="project" value="UniProtKB-KW"/>
</dbReference>
<dbReference type="GO" id="GO:0005739">
    <property type="term" value="C:mitochondrion"/>
    <property type="evidence" value="ECO:0007669"/>
    <property type="project" value="TreeGrafter"/>
</dbReference>
<keyword evidence="5" id="KW-0694">RNA-binding</keyword>
<evidence type="ECO:0000259" key="9">
    <source>
        <dbReference type="Pfam" id="PF16503"/>
    </source>
</evidence>
<dbReference type="SUPFAM" id="SSF52402">
    <property type="entry name" value="Adenine nucleotide alpha hydrolases-like"/>
    <property type="match status" value="1"/>
</dbReference>
<dbReference type="PANTHER" id="PTHR11807">
    <property type="entry name" value="ATPASES OF THE PP SUPERFAMILY-RELATED"/>
    <property type="match status" value="1"/>
</dbReference>
<evidence type="ECO:0000256" key="5">
    <source>
        <dbReference type="ARBA" id="ARBA00022884"/>
    </source>
</evidence>
<proteinExistence type="predicted"/>
<evidence type="ECO:0000256" key="3">
    <source>
        <dbReference type="ARBA" id="ARBA00022679"/>
    </source>
</evidence>
<dbReference type="Proteomes" id="UP001174909">
    <property type="component" value="Unassembled WGS sequence"/>
</dbReference>
<organism evidence="10 11">
    <name type="scientific">Geodia barretti</name>
    <name type="common">Barrett's horny sponge</name>
    <dbReference type="NCBI Taxonomy" id="519541"/>
    <lineage>
        <taxon>Eukaryota</taxon>
        <taxon>Metazoa</taxon>
        <taxon>Porifera</taxon>
        <taxon>Demospongiae</taxon>
        <taxon>Heteroscleromorpha</taxon>
        <taxon>Tetractinellida</taxon>
        <taxon>Astrophorina</taxon>
        <taxon>Geodiidae</taxon>
        <taxon>Geodia</taxon>
    </lineage>
</organism>
<comment type="function">
    <text evidence="6">Plays a central role in 2-thiolation of mcm(5)S(2)U at tRNA wobble positions of tRNA(Lys), tRNA(Glu) and tRNA(Gln). Directly binds tRNAs and probably acts by catalyzing adenylation of tRNAs, an intermediate required for 2-thiolation. It is unclear whether it acts as a sulfurtransferase that transfers sulfur from thiocarboxylated URM1 onto the uridine of tRNAs at wobble position.</text>
</comment>
<dbReference type="FunFam" id="3.40.50.620:FF:000132">
    <property type="entry name" value="Cytoplasmic tRNA 2-thiolation protein 1"/>
    <property type="match status" value="1"/>
</dbReference>
<feature type="compositionally biased region" description="Basic and acidic residues" evidence="7">
    <location>
        <begin position="270"/>
        <end position="290"/>
    </location>
</feature>